<evidence type="ECO:0000313" key="3">
    <source>
        <dbReference type="RefSeq" id="XP_031399540.1"/>
    </source>
</evidence>
<feature type="domain" description="Endonuclease/exonuclease/phosphatase" evidence="1">
    <location>
        <begin position="5"/>
        <end position="228"/>
    </location>
</feature>
<dbReference type="InterPro" id="IPR036691">
    <property type="entry name" value="Endo/exonu/phosph_ase_sf"/>
</dbReference>
<dbReference type="GO" id="GO:0003824">
    <property type="term" value="F:catalytic activity"/>
    <property type="evidence" value="ECO:0007669"/>
    <property type="project" value="InterPro"/>
</dbReference>
<dbReference type="GeneID" id="116209923"/>
<reference evidence="3" key="2">
    <citation type="submission" date="2025-08" db="UniProtKB">
        <authorList>
            <consortium name="RefSeq"/>
        </authorList>
    </citation>
    <scope>IDENTIFICATION</scope>
    <source>
        <tissue evidence="3">Leaf</tissue>
    </source>
</reference>
<dbReference type="AlphaFoldDB" id="A0A6P8DUL6"/>
<dbReference type="PANTHER" id="PTHR33710">
    <property type="entry name" value="BNAC02G09200D PROTEIN"/>
    <property type="match status" value="1"/>
</dbReference>
<evidence type="ECO:0000259" key="1">
    <source>
        <dbReference type="Pfam" id="PF03372"/>
    </source>
</evidence>
<dbReference type="SUPFAM" id="SSF56219">
    <property type="entry name" value="DNase I-like"/>
    <property type="match status" value="1"/>
</dbReference>
<name>A0A6P8DUL6_PUNGR</name>
<proteinExistence type="predicted"/>
<dbReference type="OrthoDB" id="1750912at2759"/>
<reference evidence="2" key="1">
    <citation type="journal article" date="2020" name="Plant Biotechnol. J.">
        <title>The pomegranate (Punica granatum L.) draft genome dissects genetic divergence between soft- and hard-seeded cultivars.</title>
        <authorList>
            <person name="Luo X."/>
            <person name="Li H."/>
            <person name="Wu Z."/>
            <person name="Yao W."/>
            <person name="Zhao P."/>
            <person name="Cao D."/>
            <person name="Yu H."/>
            <person name="Li K."/>
            <person name="Poudel K."/>
            <person name="Zhao D."/>
            <person name="Zhang F."/>
            <person name="Xia X."/>
            <person name="Chen L."/>
            <person name="Wang Q."/>
            <person name="Jing D."/>
            <person name="Cao S."/>
        </authorList>
    </citation>
    <scope>NUCLEOTIDE SEQUENCE [LARGE SCALE GENOMIC DNA]</scope>
    <source>
        <strain evidence="2">cv. Tunisia</strain>
    </source>
</reference>
<dbReference type="PANTHER" id="PTHR33710:SF64">
    <property type="entry name" value="ENDONUCLEASE_EXONUCLEASE_PHOSPHATASE DOMAIN-CONTAINING PROTEIN"/>
    <property type="match status" value="1"/>
</dbReference>
<dbReference type="Pfam" id="PF03372">
    <property type="entry name" value="Exo_endo_phos"/>
    <property type="match status" value="1"/>
</dbReference>
<accession>A0A6P8DUL6</accession>
<protein>
    <submittedName>
        <fullName evidence="3">Uncharacterized protein LOC116209923 isoform X1</fullName>
    </submittedName>
</protein>
<evidence type="ECO:0000313" key="2">
    <source>
        <dbReference type="Proteomes" id="UP000515151"/>
    </source>
</evidence>
<dbReference type="Proteomes" id="UP000515151">
    <property type="component" value="Chromosome 6"/>
</dbReference>
<dbReference type="Gene3D" id="3.60.10.10">
    <property type="entry name" value="Endonuclease/exonuclease/phosphatase"/>
    <property type="match status" value="1"/>
</dbReference>
<dbReference type="RefSeq" id="XP_031399540.1">
    <property type="nucleotide sequence ID" value="XM_031543680.1"/>
</dbReference>
<keyword evidence="2" id="KW-1185">Reference proteome</keyword>
<sequence length="446" mass="50357">MVGLLSWNYLGLGTSAKRRAAHILVKKHRIDVLCLLETKVTTVDESIINAVWGRYNRSLEFITAEGLLGGIIVVWRTDSFCANFFIRSCDGVLSMKGNICEGKKDCLVPAVYAYTNPAPRNNLWHQIEIDLGSSTLPWCLIGDFNEVLVPEERINAGRSLSTSSTGMRALSRFVETCNLIEFPLHGQKFIWSNSTCMSRIDRAFANPHWFSIFPSINLSGFCHGLSDHCPILLSCAETNWGPRPFRVLDCWWYSPNFFKLVTDFWQASSLRSPAITSALKDLKNKLRHWNSTSFGNVEEKVLEIESQIDKLESLKEARLLADPEVSQAKSFCEQLVKFHRMQECLWQKKSRVQWCNLAILEAPFEIDEITSAVWACKGSKSSGPDGMNFNFIKKVWRIMSSMLPKGINSSFVSLIPKVDGASSLKYFRPISLVSCLSKITVKIISC</sequence>
<organism evidence="2 3">
    <name type="scientific">Punica granatum</name>
    <name type="common">Pomegranate</name>
    <dbReference type="NCBI Taxonomy" id="22663"/>
    <lineage>
        <taxon>Eukaryota</taxon>
        <taxon>Viridiplantae</taxon>
        <taxon>Streptophyta</taxon>
        <taxon>Embryophyta</taxon>
        <taxon>Tracheophyta</taxon>
        <taxon>Spermatophyta</taxon>
        <taxon>Magnoliopsida</taxon>
        <taxon>eudicotyledons</taxon>
        <taxon>Gunneridae</taxon>
        <taxon>Pentapetalae</taxon>
        <taxon>rosids</taxon>
        <taxon>malvids</taxon>
        <taxon>Myrtales</taxon>
        <taxon>Lythraceae</taxon>
        <taxon>Punica</taxon>
    </lineage>
</organism>
<gene>
    <name evidence="3" type="primary">LOC116209923</name>
</gene>
<dbReference type="InterPro" id="IPR005135">
    <property type="entry name" value="Endo/exonuclease/phosphatase"/>
</dbReference>